<evidence type="ECO:0000256" key="9">
    <source>
        <dbReference type="ARBA" id="ARBA00023136"/>
    </source>
</evidence>
<feature type="region of interest" description="Disordered" evidence="10">
    <location>
        <begin position="1"/>
        <end position="59"/>
    </location>
</feature>
<sequence length="348" mass="37446">MFRSGLRRRSRLHPQWARSSAAALDSGGGSTNGGGLGGGRTNGVAEEDSDDGAGQNTDDILAQAGTGFEQLPKDLQEALLRGTMSAAELQQWLRLAATPLLGPLCALWPAFRDRVLGNPRFLLVLAVEEVIGCTAKTIAEYRMRKQDFWKEIDFVMSDLSLEIIGDFAIVWLLSPKKTFAAAPTSAIGKITSQLPGHALQIGSFSLAQRLGTVLLRGSQFFVVGCLASGLGHSLTIFLVNRKKSAILALREADKAEAKKNGLLALLPLDEEPGKELAPVWDNSVAWGGFMATSANLRYQLVNGIEDRILATIVPNKVLNNALTVLMRFGNTGLGSAHWIWTAQKVGLQ</sequence>
<protein>
    <submittedName>
        <fullName evidence="11">Uncharacterized protein</fullName>
    </submittedName>
</protein>
<proteinExistence type="inferred from homology"/>
<feature type="compositionally biased region" description="Basic residues" evidence="10">
    <location>
        <begin position="1"/>
        <end position="12"/>
    </location>
</feature>
<dbReference type="Pfam" id="PF11891">
    <property type="entry name" value="RETICULATA-like"/>
    <property type="match status" value="1"/>
</dbReference>
<accession>A0ABR2Z143</accession>
<keyword evidence="8" id="KW-1133">Transmembrane helix</keyword>
<evidence type="ECO:0000256" key="6">
    <source>
        <dbReference type="ARBA" id="ARBA00022692"/>
    </source>
</evidence>
<evidence type="ECO:0000256" key="5">
    <source>
        <dbReference type="ARBA" id="ARBA00022640"/>
    </source>
</evidence>
<name>A0ABR2Z143_9CHLO</name>
<dbReference type="PANTHER" id="PTHR31620:SF8">
    <property type="entry name" value="PROTEIN RETICULATA-RELATED 4, CHLOROPLASTIC-LIKE"/>
    <property type="match status" value="1"/>
</dbReference>
<evidence type="ECO:0000256" key="4">
    <source>
        <dbReference type="ARBA" id="ARBA00022528"/>
    </source>
</evidence>
<dbReference type="InterPro" id="IPR021825">
    <property type="entry name" value="RETICULATA-related"/>
</dbReference>
<feature type="compositionally biased region" description="Gly residues" evidence="10">
    <location>
        <begin position="26"/>
        <end position="41"/>
    </location>
</feature>
<dbReference type="EMBL" id="JALJOT010000002">
    <property type="protein sequence ID" value="KAK9917652.1"/>
    <property type="molecule type" value="Genomic_DNA"/>
</dbReference>
<reference evidence="11 12" key="1">
    <citation type="journal article" date="2024" name="Nat. Commun.">
        <title>Phylogenomics reveals the evolutionary origins of lichenization in chlorophyte algae.</title>
        <authorList>
            <person name="Puginier C."/>
            <person name="Libourel C."/>
            <person name="Otte J."/>
            <person name="Skaloud P."/>
            <person name="Haon M."/>
            <person name="Grisel S."/>
            <person name="Petersen M."/>
            <person name="Berrin J.G."/>
            <person name="Delaux P.M."/>
            <person name="Dal Grande F."/>
            <person name="Keller J."/>
        </authorList>
    </citation>
    <scope>NUCLEOTIDE SEQUENCE [LARGE SCALE GENOMIC DNA]</scope>
    <source>
        <strain evidence="11 12">SAG 216-7</strain>
    </source>
</reference>
<keyword evidence="9" id="KW-0472">Membrane</keyword>
<keyword evidence="12" id="KW-1185">Reference proteome</keyword>
<evidence type="ECO:0000256" key="2">
    <source>
        <dbReference type="ARBA" id="ARBA00004229"/>
    </source>
</evidence>
<gene>
    <name evidence="11" type="ORF">WJX75_006886</name>
</gene>
<keyword evidence="5" id="KW-0934">Plastid</keyword>
<dbReference type="Proteomes" id="UP001491310">
    <property type="component" value="Unassembled WGS sequence"/>
</dbReference>
<evidence type="ECO:0000313" key="11">
    <source>
        <dbReference type="EMBL" id="KAK9917652.1"/>
    </source>
</evidence>
<evidence type="ECO:0000256" key="1">
    <source>
        <dbReference type="ARBA" id="ARBA00004141"/>
    </source>
</evidence>
<comment type="similarity">
    <text evidence="3">Belongs to the RETICULATA family.</text>
</comment>
<keyword evidence="4" id="KW-0150">Chloroplast</keyword>
<evidence type="ECO:0000256" key="10">
    <source>
        <dbReference type="SAM" id="MobiDB-lite"/>
    </source>
</evidence>
<dbReference type="PANTHER" id="PTHR31620">
    <property type="entry name" value="PROTEIN RETICULATA-RELATED 2, CHLOROPLASTIC-RELATED"/>
    <property type="match status" value="1"/>
</dbReference>
<evidence type="ECO:0000313" key="12">
    <source>
        <dbReference type="Proteomes" id="UP001491310"/>
    </source>
</evidence>
<keyword evidence="6" id="KW-0812">Transmembrane</keyword>
<organism evidence="11 12">
    <name type="scientific">Coccomyxa subellipsoidea</name>
    <dbReference type="NCBI Taxonomy" id="248742"/>
    <lineage>
        <taxon>Eukaryota</taxon>
        <taxon>Viridiplantae</taxon>
        <taxon>Chlorophyta</taxon>
        <taxon>core chlorophytes</taxon>
        <taxon>Trebouxiophyceae</taxon>
        <taxon>Trebouxiophyceae incertae sedis</taxon>
        <taxon>Coccomyxaceae</taxon>
        <taxon>Coccomyxa</taxon>
    </lineage>
</organism>
<evidence type="ECO:0000256" key="3">
    <source>
        <dbReference type="ARBA" id="ARBA00010793"/>
    </source>
</evidence>
<evidence type="ECO:0000256" key="7">
    <source>
        <dbReference type="ARBA" id="ARBA00022946"/>
    </source>
</evidence>
<keyword evidence="7" id="KW-0809">Transit peptide</keyword>
<comment type="subcellular location">
    <subcellularLocation>
        <location evidence="1">Membrane</location>
        <topology evidence="1">Multi-pass membrane protein</topology>
    </subcellularLocation>
    <subcellularLocation>
        <location evidence="2">Plastid</location>
        <location evidence="2">Chloroplast</location>
    </subcellularLocation>
</comment>
<comment type="caution">
    <text evidence="11">The sequence shown here is derived from an EMBL/GenBank/DDBJ whole genome shotgun (WGS) entry which is preliminary data.</text>
</comment>
<evidence type="ECO:0000256" key="8">
    <source>
        <dbReference type="ARBA" id="ARBA00022989"/>
    </source>
</evidence>